<evidence type="ECO:0000259" key="2">
    <source>
        <dbReference type="SMART" id="SM00429"/>
    </source>
</evidence>
<comment type="caution">
    <text evidence="3">The sequence shown here is derived from an EMBL/GenBank/DDBJ whole genome shotgun (WGS) entry which is preliminary data.</text>
</comment>
<dbReference type="InterPro" id="IPR014756">
    <property type="entry name" value="Ig_E-set"/>
</dbReference>
<dbReference type="Pfam" id="PF01833">
    <property type="entry name" value="TIG"/>
    <property type="match status" value="1"/>
</dbReference>
<keyword evidence="1" id="KW-1133">Transmembrane helix</keyword>
<proteinExistence type="predicted"/>
<protein>
    <recommendedName>
        <fullName evidence="2">IPT/TIG domain-containing protein</fullName>
    </recommendedName>
</protein>
<evidence type="ECO:0000313" key="3">
    <source>
        <dbReference type="EMBL" id="GAA2692074.1"/>
    </source>
</evidence>
<dbReference type="InterPro" id="IPR002909">
    <property type="entry name" value="IPT_dom"/>
</dbReference>
<gene>
    <name evidence="3" type="ORF">GCM10010412_082780</name>
</gene>
<dbReference type="SUPFAM" id="SSF81296">
    <property type="entry name" value="E set domains"/>
    <property type="match status" value="1"/>
</dbReference>
<dbReference type="Proteomes" id="UP001501666">
    <property type="component" value="Unassembled WGS sequence"/>
</dbReference>
<keyword evidence="4" id="KW-1185">Reference proteome</keyword>
<reference evidence="3 4" key="1">
    <citation type="journal article" date="2019" name="Int. J. Syst. Evol. Microbiol.">
        <title>The Global Catalogue of Microorganisms (GCM) 10K type strain sequencing project: providing services to taxonomists for standard genome sequencing and annotation.</title>
        <authorList>
            <consortium name="The Broad Institute Genomics Platform"/>
            <consortium name="The Broad Institute Genome Sequencing Center for Infectious Disease"/>
            <person name="Wu L."/>
            <person name="Ma J."/>
        </authorList>
    </citation>
    <scope>NUCLEOTIDE SEQUENCE [LARGE SCALE GENOMIC DNA]</scope>
    <source>
        <strain evidence="3 4">JCM 6835</strain>
    </source>
</reference>
<dbReference type="SMART" id="SM00429">
    <property type="entry name" value="IPT"/>
    <property type="match status" value="1"/>
</dbReference>
<feature type="transmembrane region" description="Helical" evidence="1">
    <location>
        <begin position="6"/>
        <end position="27"/>
    </location>
</feature>
<evidence type="ECO:0000256" key="1">
    <source>
        <dbReference type="SAM" id="Phobius"/>
    </source>
</evidence>
<evidence type="ECO:0000313" key="4">
    <source>
        <dbReference type="Proteomes" id="UP001501666"/>
    </source>
</evidence>
<organism evidence="3 4">
    <name type="scientific">Nonomuraea recticatena</name>
    <dbReference type="NCBI Taxonomy" id="46178"/>
    <lineage>
        <taxon>Bacteria</taxon>
        <taxon>Bacillati</taxon>
        <taxon>Actinomycetota</taxon>
        <taxon>Actinomycetes</taxon>
        <taxon>Streptosporangiales</taxon>
        <taxon>Streptosporangiaceae</taxon>
        <taxon>Nonomuraea</taxon>
    </lineage>
</organism>
<feature type="domain" description="IPT/TIG" evidence="2">
    <location>
        <begin position="124"/>
        <end position="206"/>
    </location>
</feature>
<keyword evidence="1" id="KW-0472">Membrane</keyword>
<dbReference type="CDD" id="cd00102">
    <property type="entry name" value="IPT"/>
    <property type="match status" value="1"/>
</dbReference>
<dbReference type="Gene3D" id="2.60.40.10">
    <property type="entry name" value="Immunoglobulins"/>
    <property type="match status" value="1"/>
</dbReference>
<dbReference type="RefSeq" id="WP_346154535.1">
    <property type="nucleotide sequence ID" value="NZ_BAAATE010000034.1"/>
</dbReference>
<keyword evidence="1" id="KW-0812">Transmembrane</keyword>
<accession>A0ABN3T4B9</accession>
<sequence>MDSGILWRVGFLAGVVIGATLLLVLLLRWQPHAELVPADTPPVPSTDQGAEMTLYAANGSQLTKTAATAKTATLPVTDPIVRITENLYEGTRLDGTSFPEGKRNLRFPKDALVRKSLLDACFPDAAVGSVFPASGAAAGGETVTIRGTNFTPGSTVAFGGTAATNVVVVDEKTITCRTPAKAAGAVAVQVTTDAGPFSKANAFTYA</sequence>
<dbReference type="EMBL" id="BAAATE010000034">
    <property type="protein sequence ID" value="GAA2692074.1"/>
    <property type="molecule type" value="Genomic_DNA"/>
</dbReference>
<dbReference type="InterPro" id="IPR013783">
    <property type="entry name" value="Ig-like_fold"/>
</dbReference>
<name>A0ABN3T4B9_9ACTN</name>